<dbReference type="RefSeq" id="WP_196080498.1">
    <property type="nucleotide sequence ID" value="NZ_JADPVI010000003.1"/>
</dbReference>
<dbReference type="EMBL" id="JADPVI010000003">
    <property type="protein sequence ID" value="MBF8458034.1"/>
    <property type="molecule type" value="Genomic_DNA"/>
</dbReference>
<gene>
    <name evidence="2" type="ORF">IV494_12680</name>
</gene>
<keyword evidence="3" id="KW-1185">Reference proteome</keyword>
<proteinExistence type="predicted"/>
<evidence type="ECO:0008006" key="4">
    <source>
        <dbReference type="Google" id="ProtNLM"/>
    </source>
</evidence>
<dbReference type="Proteomes" id="UP000660070">
    <property type="component" value="Unassembled WGS sequence"/>
</dbReference>
<evidence type="ECO:0000313" key="3">
    <source>
        <dbReference type="Proteomes" id="UP000660070"/>
    </source>
</evidence>
<protein>
    <recommendedName>
        <fullName evidence="4">TonB C-terminal domain-containing protein</fullName>
    </recommendedName>
</protein>
<feature type="chain" id="PRO_5045992266" description="TonB C-terminal domain-containing protein" evidence="1">
    <location>
        <begin position="21"/>
        <end position="221"/>
    </location>
</feature>
<name>A0ABS0FE93_9FLAO</name>
<keyword evidence="1" id="KW-0732">Signal</keyword>
<reference evidence="2 3" key="1">
    <citation type="submission" date="2020-11" db="EMBL/GenBank/DDBJ databases">
        <title>Kaistella gelatinilytica sp. nov., a flavobacterium isolated from Antarctic Soil.</title>
        <authorList>
            <person name="Li J."/>
        </authorList>
    </citation>
    <scope>NUCLEOTIDE SEQUENCE [LARGE SCALE GENOMIC DNA]</scope>
    <source>
        <strain evidence="2 3">G5-32</strain>
    </source>
</reference>
<comment type="caution">
    <text evidence="2">The sequence shown here is derived from an EMBL/GenBank/DDBJ whole genome shotgun (WGS) entry which is preliminary data.</text>
</comment>
<evidence type="ECO:0000313" key="2">
    <source>
        <dbReference type="EMBL" id="MBF8458034.1"/>
    </source>
</evidence>
<sequence>MKDKILISTLLLLNFSFLSAQLEDLKNVDNIFDKKIEEIKTQNKRPKKYLPILSEFNNERILEYNKILGQYYKKDSLIEGSKMSFTELKKVSETIQKIERAEKGEKVEGLTKGKAEIPTTIEKQIEYKNGGIGGFRNDFAKLFKIENLPYFYNLQDVRLKTILTFVIDVNGDIRKLDAKGDNENLNTLAKVALYKTTGNWIPAESDGKKINYVFAFPVGIN</sequence>
<evidence type="ECO:0000256" key="1">
    <source>
        <dbReference type="SAM" id="SignalP"/>
    </source>
</evidence>
<organism evidence="2 3">
    <name type="scientific">Kaistella gelatinilytica</name>
    <dbReference type="NCBI Taxonomy" id="2787636"/>
    <lineage>
        <taxon>Bacteria</taxon>
        <taxon>Pseudomonadati</taxon>
        <taxon>Bacteroidota</taxon>
        <taxon>Flavobacteriia</taxon>
        <taxon>Flavobacteriales</taxon>
        <taxon>Weeksellaceae</taxon>
        <taxon>Chryseobacterium group</taxon>
        <taxon>Kaistella</taxon>
    </lineage>
</organism>
<accession>A0ABS0FE93</accession>
<feature type="signal peptide" evidence="1">
    <location>
        <begin position="1"/>
        <end position="20"/>
    </location>
</feature>